<name>A0ABQ4BEE3_9ACTN</name>
<gene>
    <name evidence="2" type="ORF">Apa02nite_048190</name>
</gene>
<sequence length="139" mass="15298">MSDEMHGAVFGGPLERLREGARVDLPRLADEYAKIRNDCETSSGSDDKLDRPAYFRSPALKGAWTQLRDVVWTAAGETSENVWALSQGLETALDTFIAQDTEAGKELAKSRLDRQGDGTTTNDEWTAGYDTGNYPHASR</sequence>
<reference evidence="2 3" key="1">
    <citation type="submission" date="2021-01" db="EMBL/GenBank/DDBJ databases">
        <title>Whole genome shotgun sequence of Actinoplanes palleronii NBRC 14916.</title>
        <authorList>
            <person name="Komaki H."/>
            <person name="Tamura T."/>
        </authorList>
    </citation>
    <scope>NUCLEOTIDE SEQUENCE [LARGE SCALE GENOMIC DNA]</scope>
    <source>
        <strain evidence="2 3">NBRC 14916</strain>
    </source>
</reference>
<accession>A0ABQ4BEE3</accession>
<evidence type="ECO:0000256" key="1">
    <source>
        <dbReference type="SAM" id="MobiDB-lite"/>
    </source>
</evidence>
<protein>
    <recommendedName>
        <fullName evidence="4">Excreted virulence factor EspC (Type VII ESX diderm)</fullName>
    </recommendedName>
</protein>
<comment type="caution">
    <text evidence="2">The sequence shown here is derived from an EMBL/GenBank/DDBJ whole genome shotgun (WGS) entry which is preliminary data.</text>
</comment>
<dbReference type="EMBL" id="BOMS01000073">
    <property type="protein sequence ID" value="GIE68711.1"/>
    <property type="molecule type" value="Genomic_DNA"/>
</dbReference>
<keyword evidence="3" id="KW-1185">Reference proteome</keyword>
<feature type="region of interest" description="Disordered" evidence="1">
    <location>
        <begin position="107"/>
        <end position="139"/>
    </location>
</feature>
<evidence type="ECO:0008006" key="4">
    <source>
        <dbReference type="Google" id="ProtNLM"/>
    </source>
</evidence>
<dbReference type="RefSeq" id="WP_203826993.1">
    <property type="nucleotide sequence ID" value="NZ_BAAATY010000022.1"/>
</dbReference>
<evidence type="ECO:0000313" key="3">
    <source>
        <dbReference type="Proteomes" id="UP000624709"/>
    </source>
</evidence>
<organism evidence="2 3">
    <name type="scientific">Actinoplanes palleronii</name>
    <dbReference type="NCBI Taxonomy" id="113570"/>
    <lineage>
        <taxon>Bacteria</taxon>
        <taxon>Bacillati</taxon>
        <taxon>Actinomycetota</taxon>
        <taxon>Actinomycetes</taxon>
        <taxon>Micromonosporales</taxon>
        <taxon>Micromonosporaceae</taxon>
        <taxon>Actinoplanes</taxon>
    </lineage>
</organism>
<proteinExistence type="predicted"/>
<feature type="compositionally biased region" description="Basic and acidic residues" evidence="1">
    <location>
        <begin position="107"/>
        <end position="116"/>
    </location>
</feature>
<evidence type="ECO:0000313" key="2">
    <source>
        <dbReference type="EMBL" id="GIE68711.1"/>
    </source>
</evidence>
<dbReference type="Proteomes" id="UP000624709">
    <property type="component" value="Unassembled WGS sequence"/>
</dbReference>